<proteinExistence type="predicted"/>
<organism evidence="1 2">
    <name type="scientific">Gallintestinimicrobium propionicum</name>
    <dbReference type="NCBI Taxonomy" id="2981770"/>
    <lineage>
        <taxon>Bacteria</taxon>
        <taxon>Bacillati</taxon>
        <taxon>Bacillota</taxon>
        <taxon>Clostridia</taxon>
        <taxon>Lachnospirales</taxon>
        <taxon>Lachnospiraceae</taxon>
        <taxon>Gallintestinimicrobium</taxon>
    </lineage>
</organism>
<dbReference type="Pfam" id="PF11187">
    <property type="entry name" value="Mbeg1-like"/>
    <property type="match status" value="1"/>
</dbReference>
<dbReference type="EMBL" id="JAJEQF010000007">
    <property type="protein sequence ID" value="MCC2166949.1"/>
    <property type="molecule type" value="Genomic_DNA"/>
</dbReference>
<dbReference type="InterPro" id="IPR029058">
    <property type="entry name" value="AB_hydrolase_fold"/>
</dbReference>
<name>A0AAE3ASJ7_9FIRM</name>
<evidence type="ECO:0000313" key="2">
    <source>
        <dbReference type="Proteomes" id="UP001199355"/>
    </source>
</evidence>
<gene>
    <name evidence="1" type="ORF">LKD45_04445</name>
</gene>
<dbReference type="AlphaFoldDB" id="A0AAE3ASJ7"/>
<reference evidence="1 2" key="1">
    <citation type="submission" date="2021-10" db="EMBL/GenBank/DDBJ databases">
        <title>Anaerobic single-cell dispensing facilitates the cultivation of human gut bacteria.</title>
        <authorList>
            <person name="Afrizal A."/>
        </authorList>
    </citation>
    <scope>NUCLEOTIDE SEQUENCE [LARGE SCALE GENOMIC DNA]</scope>
    <source>
        <strain evidence="1 2">CLA-AA-H244</strain>
    </source>
</reference>
<dbReference type="Proteomes" id="UP001199355">
    <property type="component" value="Unassembled WGS sequence"/>
</dbReference>
<sequence>MGNVIDYLIQYGDQAFAERAFCDVDVLILAQLSYFDFGSAVPTIAQHKKSVTLEEIDRTADLSAVFADKWYGENNRKLWNALLAGRRFRTMRCNYYRERMEEEQEAQFGAVTFFPEGCEPVVAFRGTDDSVVGWKEDFRLAFRKPLASQEMSSVYLNQVGCKLPGAFMVCGHSKGGNLAAYAATWAETGVQRRITDIYSLDGPGFLPEVFEGDSYEQIRSRVHRILPYSSLVGMLLQNYEQYEVVKSSGIGILQHDAFTWQIEDGKFVKAVDIEAKQKRMNEALNQWIFTLPEEERQLFVETLFQVIDQTGVTTLTEFSEHWKENLKSCLKSLKSLDPETRKRIRRIIKILLEIYGNTLRGEKEK</sequence>
<comment type="caution">
    <text evidence="1">The sequence shown here is derived from an EMBL/GenBank/DDBJ whole genome shotgun (WGS) entry which is preliminary data.</text>
</comment>
<protein>
    <submittedName>
        <fullName evidence="1">DUF2974 domain-containing protein</fullName>
    </submittedName>
</protein>
<dbReference type="RefSeq" id="WP_021914574.1">
    <property type="nucleotide sequence ID" value="NZ_JAJEQF010000007.1"/>
</dbReference>
<keyword evidence="2" id="KW-1185">Reference proteome</keyword>
<dbReference type="InterPro" id="IPR024499">
    <property type="entry name" value="Mbeg1-like"/>
</dbReference>
<dbReference type="SUPFAM" id="SSF53474">
    <property type="entry name" value="alpha/beta-Hydrolases"/>
    <property type="match status" value="1"/>
</dbReference>
<accession>A0AAE3ASJ7</accession>
<evidence type="ECO:0000313" key="1">
    <source>
        <dbReference type="EMBL" id="MCC2166949.1"/>
    </source>
</evidence>